<dbReference type="RefSeq" id="XP_033520402.1">
    <property type="nucleotide sequence ID" value="XM_033673044.1"/>
</dbReference>
<name>A0A6A6A2I5_9PLEO</name>
<feature type="compositionally biased region" description="Gly residues" evidence="1">
    <location>
        <begin position="100"/>
        <end position="117"/>
    </location>
</feature>
<evidence type="ECO:0000256" key="1">
    <source>
        <dbReference type="SAM" id="MobiDB-lite"/>
    </source>
</evidence>
<sequence>MAGYGNRKAPDYNPEDYTSEHTSTRLGLTDSAPYSNAHPTYGSASTAGAGFGNKHSSVPGADTSADADTDTSSTPADLTPYPSHTSTAPYTNASPLGSGSTAGAGYGNKTGSFGGGHSDSMMGKLVQKAGHVMHSGALEEKGRGMREGGGGGVGK</sequence>
<feature type="compositionally biased region" description="Basic and acidic residues" evidence="1">
    <location>
        <begin position="137"/>
        <end position="146"/>
    </location>
</feature>
<organism evidence="2 3">
    <name type="scientific">Dothidotthia symphoricarpi CBS 119687</name>
    <dbReference type="NCBI Taxonomy" id="1392245"/>
    <lineage>
        <taxon>Eukaryota</taxon>
        <taxon>Fungi</taxon>
        <taxon>Dikarya</taxon>
        <taxon>Ascomycota</taxon>
        <taxon>Pezizomycotina</taxon>
        <taxon>Dothideomycetes</taxon>
        <taxon>Pleosporomycetidae</taxon>
        <taxon>Pleosporales</taxon>
        <taxon>Dothidotthiaceae</taxon>
        <taxon>Dothidotthia</taxon>
    </lineage>
</organism>
<evidence type="ECO:0000313" key="2">
    <source>
        <dbReference type="EMBL" id="KAF2126010.1"/>
    </source>
</evidence>
<gene>
    <name evidence="2" type="ORF">P153DRAFT_433822</name>
</gene>
<feature type="compositionally biased region" description="Polar residues" evidence="1">
    <location>
        <begin position="82"/>
        <end position="99"/>
    </location>
</feature>
<feature type="compositionally biased region" description="Low complexity" evidence="1">
    <location>
        <begin position="61"/>
        <end position="77"/>
    </location>
</feature>
<evidence type="ECO:0000313" key="3">
    <source>
        <dbReference type="Proteomes" id="UP000799771"/>
    </source>
</evidence>
<reference evidence="2" key="1">
    <citation type="journal article" date="2020" name="Stud. Mycol.">
        <title>101 Dothideomycetes genomes: a test case for predicting lifestyles and emergence of pathogens.</title>
        <authorList>
            <person name="Haridas S."/>
            <person name="Albert R."/>
            <person name="Binder M."/>
            <person name="Bloem J."/>
            <person name="Labutti K."/>
            <person name="Salamov A."/>
            <person name="Andreopoulos B."/>
            <person name="Baker S."/>
            <person name="Barry K."/>
            <person name="Bills G."/>
            <person name="Bluhm B."/>
            <person name="Cannon C."/>
            <person name="Castanera R."/>
            <person name="Culley D."/>
            <person name="Daum C."/>
            <person name="Ezra D."/>
            <person name="Gonzalez J."/>
            <person name="Henrissat B."/>
            <person name="Kuo A."/>
            <person name="Liang C."/>
            <person name="Lipzen A."/>
            <person name="Lutzoni F."/>
            <person name="Magnuson J."/>
            <person name="Mondo S."/>
            <person name="Nolan M."/>
            <person name="Ohm R."/>
            <person name="Pangilinan J."/>
            <person name="Park H.-J."/>
            <person name="Ramirez L."/>
            <person name="Alfaro M."/>
            <person name="Sun H."/>
            <person name="Tritt A."/>
            <person name="Yoshinaga Y."/>
            <person name="Zwiers L.-H."/>
            <person name="Turgeon B."/>
            <person name="Goodwin S."/>
            <person name="Spatafora J."/>
            <person name="Crous P."/>
            <person name="Grigoriev I."/>
        </authorList>
    </citation>
    <scope>NUCLEOTIDE SEQUENCE</scope>
    <source>
        <strain evidence="2">CBS 119687</strain>
    </source>
</reference>
<dbReference type="OrthoDB" id="203279at2759"/>
<dbReference type="GeneID" id="54413476"/>
<feature type="region of interest" description="Disordered" evidence="1">
    <location>
        <begin position="1"/>
        <end position="155"/>
    </location>
</feature>
<protein>
    <submittedName>
        <fullName evidence="2">Uncharacterized protein</fullName>
    </submittedName>
</protein>
<accession>A0A6A6A2I5</accession>
<dbReference type="Proteomes" id="UP000799771">
    <property type="component" value="Unassembled WGS sequence"/>
</dbReference>
<dbReference type="EMBL" id="ML977514">
    <property type="protein sequence ID" value="KAF2126010.1"/>
    <property type="molecule type" value="Genomic_DNA"/>
</dbReference>
<dbReference type="AlphaFoldDB" id="A0A6A6A2I5"/>
<proteinExistence type="predicted"/>
<feature type="compositionally biased region" description="Polar residues" evidence="1">
    <location>
        <begin position="24"/>
        <end position="46"/>
    </location>
</feature>
<keyword evidence="3" id="KW-1185">Reference proteome</keyword>